<proteinExistence type="predicted"/>
<dbReference type="InterPro" id="IPR012354">
    <property type="entry name" value="Esterase_lipase"/>
</dbReference>
<dbReference type="Proteomes" id="UP000075806">
    <property type="component" value="Unassembled WGS sequence"/>
</dbReference>
<protein>
    <submittedName>
        <fullName evidence="3">Carboxylesterase</fullName>
    </submittedName>
</protein>
<sequence length="248" mass="28548">MKLVKPKDFMFEGGERAVLLLHGFTGTTADVRMIARHLQKEGYTCHAPLFEGHGVPPEQLLKTGPDEWWESAKKGYDFLKEQGYDEIAVCGLSLGGVFSLKFGYTLPVKGIIPMCAPVKPRTEESIYKGVLSYAKQYKQLEKKSEKQIEEEMEHFEMLSTESLLELRYLMKDVSEHLDHIYAPTFVVQARKDDMIDPQSAETIHKEVESEHKKLKWYENSGHSITIGPEKEQLHEDILEFLNTLDWKK</sequence>
<feature type="domain" description="Serine aminopeptidase S33" evidence="2">
    <location>
        <begin position="16"/>
        <end position="225"/>
    </location>
</feature>
<dbReference type="InterPro" id="IPR022742">
    <property type="entry name" value="Hydrolase_4"/>
</dbReference>
<dbReference type="EMBL" id="LTAO01000015">
    <property type="protein sequence ID" value="KYG30749.1"/>
    <property type="molecule type" value="Genomic_DNA"/>
</dbReference>
<dbReference type="InterPro" id="IPR051044">
    <property type="entry name" value="MAG_DAG_Lipase"/>
</dbReference>
<dbReference type="SUPFAM" id="SSF53474">
    <property type="entry name" value="alpha/beta-Hydrolases"/>
    <property type="match status" value="1"/>
</dbReference>
<dbReference type="Pfam" id="PF12146">
    <property type="entry name" value="Hydrolase_4"/>
    <property type="match status" value="1"/>
</dbReference>
<evidence type="ECO:0000259" key="2">
    <source>
        <dbReference type="Pfam" id="PF12146"/>
    </source>
</evidence>
<keyword evidence="4" id="KW-1185">Reference proteome</keyword>
<dbReference type="PANTHER" id="PTHR11614">
    <property type="entry name" value="PHOSPHOLIPASE-RELATED"/>
    <property type="match status" value="1"/>
</dbReference>
<dbReference type="AlphaFoldDB" id="A0A162DSU2"/>
<dbReference type="InterPro" id="IPR029058">
    <property type="entry name" value="AB_hydrolase_fold"/>
</dbReference>
<comment type="caution">
    <text evidence="3">The sequence shown here is derived from an EMBL/GenBank/DDBJ whole genome shotgun (WGS) entry which is preliminary data.</text>
</comment>
<evidence type="ECO:0000313" key="4">
    <source>
        <dbReference type="Proteomes" id="UP000075806"/>
    </source>
</evidence>
<dbReference type="Gene3D" id="3.40.50.1820">
    <property type="entry name" value="alpha/beta hydrolase"/>
    <property type="match status" value="1"/>
</dbReference>
<organism evidence="3 4">
    <name type="scientific">Alkalihalobacillus trypoxylicola</name>
    <dbReference type="NCBI Taxonomy" id="519424"/>
    <lineage>
        <taxon>Bacteria</taxon>
        <taxon>Bacillati</taxon>
        <taxon>Bacillota</taxon>
        <taxon>Bacilli</taxon>
        <taxon>Bacillales</taxon>
        <taxon>Bacillaceae</taxon>
        <taxon>Alkalihalobacillus</taxon>
    </lineage>
</organism>
<dbReference type="STRING" id="519424.AZF04_18855"/>
<feature type="active site" description="Nucleophile" evidence="1">
    <location>
        <position position="93"/>
    </location>
</feature>
<feature type="active site" description="Charge relay system" evidence="1">
    <location>
        <position position="222"/>
    </location>
</feature>
<feature type="active site" description="Charge relay system" evidence="1">
    <location>
        <position position="192"/>
    </location>
</feature>
<dbReference type="RefSeq" id="WP_061948831.1">
    <property type="nucleotide sequence ID" value="NZ_LTAO01000015.1"/>
</dbReference>
<reference evidence="3" key="1">
    <citation type="submission" date="2016-02" db="EMBL/GenBank/DDBJ databases">
        <title>Genome sequence of Bacillus trypoxylicola KCTC 13244(T).</title>
        <authorList>
            <person name="Jeong H."/>
            <person name="Park S.-H."/>
            <person name="Choi S.-K."/>
        </authorList>
    </citation>
    <scope>NUCLEOTIDE SEQUENCE [LARGE SCALE GENOMIC DNA]</scope>
    <source>
        <strain evidence="3">KCTC 13244</strain>
    </source>
</reference>
<evidence type="ECO:0000313" key="3">
    <source>
        <dbReference type="EMBL" id="KYG30749.1"/>
    </source>
</evidence>
<name>A0A162DSU2_9BACI</name>
<dbReference type="PIRSF" id="PIRSF017388">
    <property type="entry name" value="Esterase_lipase"/>
    <property type="match status" value="1"/>
</dbReference>
<dbReference type="GO" id="GO:0052689">
    <property type="term" value="F:carboxylic ester hydrolase activity"/>
    <property type="evidence" value="ECO:0007669"/>
    <property type="project" value="InterPro"/>
</dbReference>
<accession>A0A162DSU2</accession>
<evidence type="ECO:0000256" key="1">
    <source>
        <dbReference type="PIRSR" id="PIRSR017388-1"/>
    </source>
</evidence>
<dbReference type="OrthoDB" id="9800213at2"/>
<gene>
    <name evidence="3" type="ORF">AZF04_18855</name>
</gene>